<dbReference type="EMBL" id="BPRH01002749">
    <property type="protein sequence ID" value="GJF18381.1"/>
    <property type="molecule type" value="Genomic_DNA"/>
</dbReference>
<feature type="transmembrane region" description="Helical" evidence="1">
    <location>
        <begin position="35"/>
        <end position="53"/>
    </location>
</feature>
<name>A0ABQ4VCU8_9MYCO</name>
<evidence type="ECO:0000313" key="2">
    <source>
        <dbReference type="EMBL" id="GJF18381.1"/>
    </source>
</evidence>
<organism evidence="2 3">
    <name type="scientific">Mycolicibacterium cyprinidarum</name>
    <dbReference type="NCBI Taxonomy" id="2860311"/>
    <lineage>
        <taxon>Bacteria</taxon>
        <taxon>Bacillati</taxon>
        <taxon>Actinomycetota</taxon>
        <taxon>Actinomycetes</taxon>
        <taxon>Mycobacteriales</taxon>
        <taxon>Mycobacteriaceae</taxon>
        <taxon>Mycolicibacterium</taxon>
    </lineage>
</organism>
<evidence type="ECO:0000256" key="1">
    <source>
        <dbReference type="SAM" id="Phobius"/>
    </source>
</evidence>
<evidence type="ECO:0008006" key="4">
    <source>
        <dbReference type="Google" id="ProtNLM"/>
    </source>
</evidence>
<feature type="transmembrane region" description="Helical" evidence="1">
    <location>
        <begin position="124"/>
        <end position="145"/>
    </location>
</feature>
<feature type="transmembrane region" description="Helical" evidence="1">
    <location>
        <begin position="12"/>
        <end position="28"/>
    </location>
</feature>
<evidence type="ECO:0000313" key="3">
    <source>
        <dbReference type="Proteomes" id="UP001060504"/>
    </source>
</evidence>
<keyword evidence="1" id="KW-1133">Transmembrane helix</keyword>
<keyword evidence="1" id="KW-0812">Transmembrane</keyword>
<accession>A0ABQ4VCU8</accession>
<reference evidence="2 3" key="1">
    <citation type="submission" date="2021-08" db="EMBL/GenBank/DDBJ databases">
        <title>Draft genome sequence of Mycolicibacterium sp. NGTWS1702 strain.</title>
        <authorList>
            <person name="Matsumoto M."/>
            <person name="Tang B.C.C."/>
            <person name="Machida Y."/>
            <person name="Matoyama H."/>
            <person name="Kishihara T."/>
            <person name="Sato S."/>
            <person name="Kondo I."/>
            <person name="Sano M."/>
            <person name="Kato G."/>
        </authorList>
    </citation>
    <scope>NUCLEOTIDE SEQUENCE [LARGE SCALE GENOMIC DNA]</scope>
    <source>
        <strain evidence="2 3">NGTWSNA01</strain>
    </source>
</reference>
<protein>
    <recommendedName>
        <fullName evidence="4">Integral membrane protein</fullName>
    </recommendedName>
</protein>
<feature type="transmembrane region" description="Helical" evidence="1">
    <location>
        <begin position="97"/>
        <end position="118"/>
    </location>
</feature>
<keyword evidence="3" id="KW-1185">Reference proteome</keyword>
<keyword evidence="1" id="KW-0472">Membrane</keyword>
<comment type="caution">
    <text evidence="2">The sequence shown here is derived from an EMBL/GenBank/DDBJ whole genome shotgun (WGS) entry which is preliminary data.</text>
</comment>
<proteinExistence type="predicted"/>
<dbReference type="Proteomes" id="UP001060504">
    <property type="component" value="Unassembled WGS sequence"/>
</dbReference>
<sequence>MTPVSDKQVLRKLLLPSAFGVLMVGAAVHRAGPSALVVAAAALVAVSVGGWWRPAATVAVLLAVTTVLFGDPAPMYTALAGLAGTAYLVLRHGAGRAAAPTMFAAVGFATMVTIAVAAPVQLPWLPLAAPLVLLAGYLLSLRPFLTRSPL</sequence>
<gene>
    <name evidence="2" type="ORF">NGTWS1702_26270</name>
</gene>